<evidence type="ECO:0000256" key="6">
    <source>
        <dbReference type="ARBA" id="ARBA00038170"/>
    </source>
</evidence>
<feature type="binding site" evidence="7">
    <location>
        <position position="141"/>
    </location>
    <ligand>
        <name>Zn(2+)</name>
        <dbReference type="ChEBI" id="CHEBI:29105"/>
    </ligand>
</feature>
<feature type="active site" description="Proton acceptor" evidence="7">
    <location>
        <position position="133"/>
    </location>
</feature>
<protein>
    <recommendedName>
        <fullName evidence="1">protein acetyllysine N-acetyltransferase</fullName>
        <ecNumber evidence="1">2.3.1.286</ecNumber>
    </recommendedName>
</protein>
<gene>
    <name evidence="10" type="ORF">SNE40_012218</name>
</gene>
<dbReference type="PANTHER" id="PTHR11085">
    <property type="entry name" value="NAD-DEPENDENT PROTEIN DEACYLASE SIRTUIN-5, MITOCHONDRIAL-RELATED"/>
    <property type="match status" value="1"/>
</dbReference>
<keyword evidence="3 7" id="KW-0479">Metal-binding</keyword>
<feature type="binding site" evidence="7">
    <location>
        <position position="166"/>
    </location>
    <ligand>
        <name>Zn(2+)</name>
        <dbReference type="ChEBI" id="CHEBI:29105"/>
    </ligand>
</feature>
<evidence type="ECO:0000256" key="3">
    <source>
        <dbReference type="ARBA" id="ARBA00022723"/>
    </source>
</evidence>
<dbReference type="GO" id="GO:0005634">
    <property type="term" value="C:nucleus"/>
    <property type="evidence" value="ECO:0007669"/>
    <property type="project" value="TreeGrafter"/>
</dbReference>
<dbReference type="GO" id="GO:0003714">
    <property type="term" value="F:transcription corepressor activity"/>
    <property type="evidence" value="ECO:0007669"/>
    <property type="project" value="TreeGrafter"/>
</dbReference>
<dbReference type="AlphaFoldDB" id="A0AAN8JLC3"/>
<keyword evidence="2" id="KW-0808">Transferase</keyword>
<evidence type="ECO:0000256" key="7">
    <source>
        <dbReference type="PROSITE-ProRule" id="PRU00236"/>
    </source>
</evidence>
<keyword evidence="11" id="KW-1185">Reference proteome</keyword>
<name>A0AAN8JLC3_PATCE</name>
<evidence type="ECO:0000256" key="1">
    <source>
        <dbReference type="ARBA" id="ARBA00012928"/>
    </source>
</evidence>
<keyword evidence="5" id="KW-0520">NAD</keyword>
<evidence type="ECO:0000256" key="5">
    <source>
        <dbReference type="ARBA" id="ARBA00023027"/>
    </source>
</evidence>
<feature type="compositionally biased region" description="Low complexity" evidence="8">
    <location>
        <begin position="363"/>
        <end position="375"/>
    </location>
</feature>
<organism evidence="10 11">
    <name type="scientific">Patella caerulea</name>
    <name type="common">Rayed Mediterranean limpet</name>
    <dbReference type="NCBI Taxonomy" id="87958"/>
    <lineage>
        <taxon>Eukaryota</taxon>
        <taxon>Metazoa</taxon>
        <taxon>Spiralia</taxon>
        <taxon>Lophotrochozoa</taxon>
        <taxon>Mollusca</taxon>
        <taxon>Gastropoda</taxon>
        <taxon>Patellogastropoda</taxon>
        <taxon>Patelloidea</taxon>
        <taxon>Patellidae</taxon>
        <taxon>Patella</taxon>
    </lineage>
</organism>
<dbReference type="SUPFAM" id="SSF52467">
    <property type="entry name" value="DHS-like NAD/FAD-binding domain"/>
    <property type="match status" value="1"/>
</dbReference>
<dbReference type="PANTHER" id="PTHR11085:SF12">
    <property type="entry name" value="NAD-DEPENDENT PROTEIN DEACYLASE SIRTUIN-6"/>
    <property type="match status" value="1"/>
</dbReference>
<keyword evidence="4 7" id="KW-0862">Zinc</keyword>
<dbReference type="InterPro" id="IPR050134">
    <property type="entry name" value="NAD-dep_sirtuin_deacylases"/>
</dbReference>
<dbReference type="EC" id="2.3.1.286" evidence="1"/>
<dbReference type="CDD" id="cd01410">
    <property type="entry name" value="SIRT7"/>
    <property type="match status" value="1"/>
</dbReference>
<dbReference type="InterPro" id="IPR029035">
    <property type="entry name" value="DHS-like_NAD/FAD-binding_dom"/>
</dbReference>
<dbReference type="EMBL" id="JAZGQO010000008">
    <property type="protein sequence ID" value="KAK6179986.1"/>
    <property type="molecule type" value="Genomic_DNA"/>
</dbReference>
<dbReference type="Proteomes" id="UP001347796">
    <property type="component" value="Unassembled WGS sequence"/>
</dbReference>
<dbReference type="GO" id="GO:0070403">
    <property type="term" value="F:NAD+ binding"/>
    <property type="evidence" value="ECO:0007669"/>
    <property type="project" value="InterPro"/>
</dbReference>
<evidence type="ECO:0000256" key="4">
    <source>
        <dbReference type="ARBA" id="ARBA00022833"/>
    </source>
</evidence>
<dbReference type="GO" id="GO:0000122">
    <property type="term" value="P:negative regulation of transcription by RNA polymerase II"/>
    <property type="evidence" value="ECO:0007669"/>
    <property type="project" value="TreeGrafter"/>
</dbReference>
<feature type="region of interest" description="Disordered" evidence="8">
    <location>
        <begin position="314"/>
        <end position="341"/>
    </location>
</feature>
<dbReference type="PROSITE" id="PS50305">
    <property type="entry name" value="SIRTUIN"/>
    <property type="match status" value="1"/>
</dbReference>
<dbReference type="GO" id="GO:0046969">
    <property type="term" value="F:histone H3K9 deacetylase activity, NAD-dependent"/>
    <property type="evidence" value="ECO:0007669"/>
    <property type="project" value="TreeGrafter"/>
</dbReference>
<feature type="domain" description="Deacetylase sirtuin-type" evidence="9">
    <location>
        <begin position="27"/>
        <end position="270"/>
    </location>
</feature>
<evidence type="ECO:0000313" key="11">
    <source>
        <dbReference type="Proteomes" id="UP001347796"/>
    </source>
</evidence>
<dbReference type="InterPro" id="IPR003000">
    <property type="entry name" value="Sirtuin"/>
</dbReference>
<sequence length="439" mass="48209">MSVNYATGLSEYASKGKCGLPETFDDDETVESKIQQLVDMVKACQHLVVHTGAGISTSAGIPDFRGPKGVWTLEEKGETPKIDITFESARPTKTHMALVALENAGIVKYVISQNVDGLHVRSGLPVNRLSEPHGNMFVQTCDKCHTKYINNKCSPTMGLKPTGEQCRQQKARGVCRGRLHDAILDWEDALPDHDLTLADKHSAKADLSLCLGTSLQIIPCGNLPLGARKNGGKLVIVNLQTTKHDKKCDLKINTYIDRVICGLCEKLGIIIPEFEKPVVNLKSIHTVKSEKRCPKIIVDDALRDQKRDIKDVKIKLEKESTTPANNSEEKSQQPIAAKTESHCDQILDKKGIKMEDDDSAKFDSNSSQNNTSDNSLITNNMSNPQPDTPFINSTSKTISVNNSLTSNTTMSTPNNCILFEKCDKTLDEPAAKVQKLIEG</sequence>
<feature type="region of interest" description="Disordered" evidence="8">
    <location>
        <begin position="356"/>
        <end position="376"/>
    </location>
</feature>
<reference evidence="10 11" key="1">
    <citation type="submission" date="2024-01" db="EMBL/GenBank/DDBJ databases">
        <title>The genome of the rayed Mediterranean limpet Patella caerulea (Linnaeus, 1758).</title>
        <authorList>
            <person name="Anh-Thu Weber A."/>
            <person name="Halstead-Nussloch G."/>
        </authorList>
    </citation>
    <scope>NUCLEOTIDE SEQUENCE [LARGE SCALE GENOMIC DNA]</scope>
    <source>
        <strain evidence="10">AATW-2023a</strain>
        <tissue evidence="10">Whole specimen</tissue>
    </source>
</reference>
<dbReference type="Pfam" id="PF02146">
    <property type="entry name" value="SIR2"/>
    <property type="match status" value="1"/>
</dbReference>
<feature type="binding site" evidence="7">
    <location>
        <position position="175"/>
    </location>
    <ligand>
        <name>Zn(2+)</name>
        <dbReference type="ChEBI" id="CHEBI:29105"/>
    </ligand>
</feature>
<dbReference type="FunFam" id="3.40.50.1220:FF:000038">
    <property type="entry name" value="NAD-dependent protein deacetylase sirtuin-6 isoform X2"/>
    <property type="match status" value="1"/>
</dbReference>
<comment type="similarity">
    <text evidence="6">Belongs to the sirtuin family. Class IV subfamily.</text>
</comment>
<evidence type="ECO:0000256" key="8">
    <source>
        <dbReference type="SAM" id="MobiDB-lite"/>
    </source>
</evidence>
<dbReference type="GO" id="GO:0046872">
    <property type="term" value="F:metal ion binding"/>
    <property type="evidence" value="ECO:0007669"/>
    <property type="project" value="UniProtKB-KW"/>
</dbReference>
<evidence type="ECO:0000313" key="10">
    <source>
        <dbReference type="EMBL" id="KAK6179986.1"/>
    </source>
</evidence>
<evidence type="ECO:0000256" key="2">
    <source>
        <dbReference type="ARBA" id="ARBA00022679"/>
    </source>
</evidence>
<dbReference type="Gene3D" id="2.20.28.200">
    <property type="match status" value="1"/>
</dbReference>
<dbReference type="Gene3D" id="3.40.50.1220">
    <property type="entry name" value="TPP-binding domain"/>
    <property type="match status" value="1"/>
</dbReference>
<comment type="caution">
    <text evidence="10">The sequence shown here is derived from an EMBL/GenBank/DDBJ whole genome shotgun (WGS) entry which is preliminary data.</text>
</comment>
<accession>A0AAN8JLC3</accession>
<dbReference type="InterPro" id="IPR026590">
    <property type="entry name" value="Ssirtuin_cat_dom"/>
</dbReference>
<feature type="binding site" evidence="7">
    <location>
        <position position="144"/>
    </location>
    <ligand>
        <name>Zn(2+)</name>
        <dbReference type="ChEBI" id="CHEBI:29105"/>
    </ligand>
</feature>
<evidence type="ECO:0000259" key="9">
    <source>
        <dbReference type="PROSITE" id="PS50305"/>
    </source>
</evidence>
<proteinExistence type="inferred from homology"/>